<keyword evidence="2" id="KW-1185">Reference proteome</keyword>
<name>A0ABV0YL46_9TELE</name>
<gene>
    <name evidence="1" type="ORF">AMECASPLE_001681</name>
</gene>
<organism evidence="1 2">
    <name type="scientific">Ameca splendens</name>
    <dbReference type="NCBI Taxonomy" id="208324"/>
    <lineage>
        <taxon>Eukaryota</taxon>
        <taxon>Metazoa</taxon>
        <taxon>Chordata</taxon>
        <taxon>Craniata</taxon>
        <taxon>Vertebrata</taxon>
        <taxon>Euteleostomi</taxon>
        <taxon>Actinopterygii</taxon>
        <taxon>Neopterygii</taxon>
        <taxon>Teleostei</taxon>
        <taxon>Neoteleostei</taxon>
        <taxon>Acanthomorphata</taxon>
        <taxon>Ovalentaria</taxon>
        <taxon>Atherinomorphae</taxon>
        <taxon>Cyprinodontiformes</taxon>
        <taxon>Goodeidae</taxon>
        <taxon>Ameca</taxon>
    </lineage>
</organism>
<proteinExistence type="predicted"/>
<comment type="caution">
    <text evidence="1">The sequence shown here is derived from an EMBL/GenBank/DDBJ whole genome shotgun (WGS) entry which is preliminary data.</text>
</comment>
<evidence type="ECO:0000313" key="2">
    <source>
        <dbReference type="Proteomes" id="UP001469553"/>
    </source>
</evidence>
<reference evidence="1 2" key="1">
    <citation type="submission" date="2021-06" db="EMBL/GenBank/DDBJ databases">
        <authorList>
            <person name="Palmer J.M."/>
        </authorList>
    </citation>
    <scope>NUCLEOTIDE SEQUENCE [LARGE SCALE GENOMIC DNA]</scope>
    <source>
        <strain evidence="1 2">AS_MEX2019</strain>
        <tissue evidence="1">Muscle</tissue>
    </source>
</reference>
<sequence length="86" mass="9493">MRSKEDALFVHRCLAEVPEEPPLPSSQTPGTSLLNKHPSSLRGLKTLFGSIRKQCVFTSEFQRVNADCDKNMPSILNGVENPALVL</sequence>
<dbReference type="EMBL" id="JAHRIP010037676">
    <property type="protein sequence ID" value="MEQ2294211.1"/>
    <property type="molecule type" value="Genomic_DNA"/>
</dbReference>
<dbReference type="Proteomes" id="UP001469553">
    <property type="component" value="Unassembled WGS sequence"/>
</dbReference>
<protein>
    <submittedName>
        <fullName evidence="1">Uncharacterized protein</fullName>
    </submittedName>
</protein>
<evidence type="ECO:0000313" key="1">
    <source>
        <dbReference type="EMBL" id="MEQ2294211.1"/>
    </source>
</evidence>
<accession>A0ABV0YL46</accession>